<dbReference type="AlphaFoldDB" id="A0A3S5CS05"/>
<sequence length="109" mass="12453">MTKGHKIIVDGIGQLMLVRQHVPLPLPEPSRKERRSEILEMVADTAEYAHDSDDDVMPIEPVIYAKNLVSQPKYDGYHKIASSEAKFHVGIEGRRKASTNNLWYPNQVW</sequence>
<evidence type="ECO:0000313" key="2">
    <source>
        <dbReference type="Proteomes" id="UP000784294"/>
    </source>
</evidence>
<keyword evidence="2" id="KW-1185">Reference proteome</keyword>
<proteinExistence type="predicted"/>
<evidence type="ECO:0000313" key="1">
    <source>
        <dbReference type="EMBL" id="VEL43321.1"/>
    </source>
</evidence>
<organism evidence="1 2">
    <name type="scientific">Protopolystoma xenopodis</name>
    <dbReference type="NCBI Taxonomy" id="117903"/>
    <lineage>
        <taxon>Eukaryota</taxon>
        <taxon>Metazoa</taxon>
        <taxon>Spiralia</taxon>
        <taxon>Lophotrochozoa</taxon>
        <taxon>Platyhelminthes</taxon>
        <taxon>Monogenea</taxon>
        <taxon>Polyopisthocotylea</taxon>
        <taxon>Polystomatidea</taxon>
        <taxon>Polystomatidae</taxon>
        <taxon>Protopolystoma</taxon>
    </lineage>
</organism>
<comment type="caution">
    <text evidence="1">The sequence shown here is derived from an EMBL/GenBank/DDBJ whole genome shotgun (WGS) entry which is preliminary data.</text>
</comment>
<accession>A0A3S5CS05</accession>
<reference evidence="1" key="1">
    <citation type="submission" date="2018-11" db="EMBL/GenBank/DDBJ databases">
        <authorList>
            <consortium name="Pathogen Informatics"/>
        </authorList>
    </citation>
    <scope>NUCLEOTIDE SEQUENCE</scope>
</reference>
<gene>
    <name evidence="1" type="ORF">PXEA_LOCUS36761</name>
</gene>
<dbReference type="Proteomes" id="UP000784294">
    <property type="component" value="Unassembled WGS sequence"/>
</dbReference>
<name>A0A3S5CS05_9PLAT</name>
<dbReference type="EMBL" id="CAAALY010280409">
    <property type="protein sequence ID" value="VEL43321.1"/>
    <property type="molecule type" value="Genomic_DNA"/>
</dbReference>
<protein>
    <submittedName>
        <fullName evidence="1">Uncharacterized protein</fullName>
    </submittedName>
</protein>